<sequence length="156" mass="18113">MSFITESRHGKNKFSQYENLGFAVSCMLMNNNYSLYHIKTLQLWTQKAINHNQFKILFDHKENPLGYITWAWFRDDTLARLINDPLFLPHSSEWNEGGTLCILDFCCHPGSARLCMDYLKGVAPVIGSDRIVWRAKKSGKLMTMKKRQYSESGMKP</sequence>
<gene>
    <name evidence="3" type="ORF">GJV78_08940</name>
</gene>
<accession>A0A6L6INN1</accession>
<evidence type="ECO:0000256" key="2">
    <source>
        <dbReference type="RuleBase" id="RU368102"/>
    </source>
</evidence>
<keyword evidence="2" id="KW-0012">Acyltransferase</keyword>
<comment type="similarity">
    <text evidence="1 2">Belongs to the RTX toxin acyltransferase family.</text>
</comment>
<comment type="subcellular location">
    <subcellularLocation>
        <location evidence="2">Cytoplasm</location>
    </subcellularLocation>
</comment>
<organism evidence="3 4">
    <name type="scientific">Intestinirhabdus alba</name>
    <dbReference type="NCBI Taxonomy" id="2899544"/>
    <lineage>
        <taxon>Bacteria</taxon>
        <taxon>Pseudomonadati</taxon>
        <taxon>Pseudomonadota</taxon>
        <taxon>Gammaproteobacteria</taxon>
        <taxon>Enterobacterales</taxon>
        <taxon>Enterobacteriaceae</taxon>
        <taxon>Intestinirhabdus</taxon>
    </lineage>
</organism>
<dbReference type="AlphaFoldDB" id="A0A6L6INN1"/>
<dbReference type="RefSeq" id="WP_167519471.1">
    <property type="nucleotide sequence ID" value="NZ_WMJZ01000010.1"/>
</dbReference>
<comment type="caution">
    <text evidence="3">The sequence shown here is derived from an EMBL/GenBank/DDBJ whole genome shotgun (WGS) entry which is preliminary data.</text>
</comment>
<dbReference type="EMBL" id="WMJZ01000010">
    <property type="protein sequence ID" value="MTH46373.1"/>
    <property type="molecule type" value="Genomic_DNA"/>
</dbReference>
<keyword evidence="4" id="KW-1185">Reference proteome</keyword>
<proteinExistence type="inferred from homology"/>
<evidence type="ECO:0000313" key="4">
    <source>
        <dbReference type="Proteomes" id="UP000477739"/>
    </source>
</evidence>
<dbReference type="Proteomes" id="UP000477739">
    <property type="component" value="Unassembled WGS sequence"/>
</dbReference>
<dbReference type="InterPro" id="IPR003996">
    <property type="entry name" value="RTX_toxin-activating_protC_bac"/>
</dbReference>
<evidence type="ECO:0000313" key="3">
    <source>
        <dbReference type="EMBL" id="MTH46373.1"/>
    </source>
</evidence>
<dbReference type="GO" id="GO:0031640">
    <property type="term" value="P:killing of cells of another organism"/>
    <property type="evidence" value="ECO:0007669"/>
    <property type="project" value="UniProtKB-KW"/>
</dbReference>
<comment type="function">
    <text evidence="2">Involved in fatty acylation of protoxin at internal lysine residues, thereby converting it to the active toxin.</text>
</comment>
<keyword evidence="2" id="KW-0963">Cytoplasm</keyword>
<evidence type="ECO:0000256" key="1">
    <source>
        <dbReference type="ARBA" id="ARBA00005686"/>
    </source>
</evidence>
<protein>
    <recommendedName>
        <fullName evidence="2">RTX toxin-activating lysine-acyltransferase</fullName>
        <ecNumber evidence="2">2.3.1.-</ecNumber>
    </recommendedName>
</protein>
<dbReference type="GO" id="GO:0016746">
    <property type="term" value="F:acyltransferase activity"/>
    <property type="evidence" value="ECO:0007669"/>
    <property type="project" value="UniProtKB-UniRule"/>
</dbReference>
<name>A0A6L6INN1_9ENTR</name>
<reference evidence="3 4" key="1">
    <citation type="submission" date="2019-11" db="EMBL/GenBank/DDBJ databases">
        <title>Escherichia alba sp. nov. isolated from the gut of plastic-eating superworms Zophobas atratus.</title>
        <authorList>
            <person name="Yang Y."/>
        </authorList>
    </citation>
    <scope>NUCLEOTIDE SEQUENCE [LARGE SCALE GENOMIC DNA]</scope>
    <source>
        <strain evidence="4">BIT-B35</strain>
    </source>
</reference>
<keyword evidence="2" id="KW-0808">Transferase</keyword>
<dbReference type="Pfam" id="PF02794">
    <property type="entry name" value="HlyC"/>
    <property type="match status" value="1"/>
</dbReference>
<dbReference type="GO" id="GO:0009404">
    <property type="term" value="P:toxin metabolic process"/>
    <property type="evidence" value="ECO:0007669"/>
    <property type="project" value="UniProtKB-UniRule"/>
</dbReference>
<keyword evidence="2" id="KW-0204">Cytolysis</keyword>
<dbReference type="EC" id="2.3.1.-" evidence="2"/>
<dbReference type="GO" id="GO:0005737">
    <property type="term" value="C:cytoplasm"/>
    <property type="evidence" value="ECO:0007669"/>
    <property type="project" value="UniProtKB-SubCell"/>
</dbReference>